<keyword evidence="1" id="KW-0732">Signal</keyword>
<reference evidence="2 3" key="1">
    <citation type="submission" date="2020-08" db="EMBL/GenBank/DDBJ databases">
        <title>Sequencing the genomes of 1000 actinobacteria strains.</title>
        <authorList>
            <person name="Klenk H.-P."/>
        </authorList>
    </citation>
    <scope>NUCLEOTIDE SEQUENCE [LARGE SCALE GENOMIC DNA]</scope>
    <source>
        <strain evidence="2 3">DSM 45784</strain>
    </source>
</reference>
<evidence type="ECO:0000313" key="3">
    <source>
        <dbReference type="Proteomes" id="UP000542210"/>
    </source>
</evidence>
<evidence type="ECO:0000313" key="2">
    <source>
        <dbReference type="EMBL" id="MBB4701810.1"/>
    </source>
</evidence>
<comment type="caution">
    <text evidence="2">The sequence shown here is derived from an EMBL/GenBank/DDBJ whole genome shotgun (WGS) entry which is preliminary data.</text>
</comment>
<name>A0A7W7D9C8_9ACTN</name>
<evidence type="ECO:0000256" key="1">
    <source>
        <dbReference type="SAM" id="SignalP"/>
    </source>
</evidence>
<sequence length="134" mass="14518">MLERTFAVAALLVFAASAPAVIPGDGTAHAIVAGGGGGGAGPAAGTEVSATQYKILLRQCRYADTRRARRQCRQAVKARYRVGAWNPRLDCRTYSGITVCGRLKLNKRERRCVAYLVKAGLTRRRAEVECYAFV</sequence>
<accession>A0A7W7D9C8</accession>
<dbReference type="RefSeq" id="WP_221482328.1">
    <property type="nucleotide sequence ID" value="NZ_BOOV01000007.1"/>
</dbReference>
<dbReference type="AlphaFoldDB" id="A0A7W7D9C8"/>
<dbReference type="EMBL" id="JACHND010000001">
    <property type="protein sequence ID" value="MBB4701810.1"/>
    <property type="molecule type" value="Genomic_DNA"/>
</dbReference>
<keyword evidence="3" id="KW-1185">Reference proteome</keyword>
<organism evidence="2 3">
    <name type="scientific">Sphaerisporangium siamense</name>
    <dbReference type="NCBI Taxonomy" id="795645"/>
    <lineage>
        <taxon>Bacteria</taxon>
        <taxon>Bacillati</taxon>
        <taxon>Actinomycetota</taxon>
        <taxon>Actinomycetes</taxon>
        <taxon>Streptosporangiales</taxon>
        <taxon>Streptosporangiaceae</taxon>
        <taxon>Sphaerisporangium</taxon>
    </lineage>
</organism>
<feature type="chain" id="PRO_5038832154" evidence="1">
    <location>
        <begin position="21"/>
        <end position="134"/>
    </location>
</feature>
<protein>
    <submittedName>
        <fullName evidence="2">Uncharacterized protein</fullName>
    </submittedName>
</protein>
<gene>
    <name evidence="2" type="ORF">BJ982_003354</name>
</gene>
<feature type="signal peptide" evidence="1">
    <location>
        <begin position="1"/>
        <end position="20"/>
    </location>
</feature>
<dbReference type="Proteomes" id="UP000542210">
    <property type="component" value="Unassembled WGS sequence"/>
</dbReference>
<proteinExistence type="predicted"/>